<sequence>MEMEMDQKVAFRHLTKRIAIDQQPLSYRVASRELGITIQEAKSLLAAFLDDPSTQARGITATYCLCGQLAPKLNDDAMDLDSQDASQKESVTPKSIILLVPQAELKAAQARFATPPRFHIYALHSTPLASTSDLCLHTLPLLSTEAHRSKWKPIPLGGYGEIVHPSGERKKSASSSQAGKKVFETKAGSVKSTLGAKNEAAKVSTLNVESKASTSKKKSNKAVPSTVRKIGQPGGLFARRDPTPPLLASHLVPSKRKSSPETNKKNHKEQNGLFADEELSSDEDDDLWDEEALREAEQMALKGDTSNQVAVVGEAKKKEPTPAPKKAAPPTPLPVKKFGTASSNTTANGKASTSKAAQQKEIGSFFTKKT</sequence>
<evidence type="ECO:0000313" key="2">
    <source>
        <dbReference type="EMBL" id="SCV73568.1"/>
    </source>
</evidence>
<feature type="compositionally biased region" description="Pro residues" evidence="1">
    <location>
        <begin position="321"/>
        <end position="333"/>
    </location>
</feature>
<dbReference type="EMBL" id="FMSP01000018">
    <property type="protein sequence ID" value="SCV73568.1"/>
    <property type="molecule type" value="Genomic_DNA"/>
</dbReference>
<proteinExistence type="predicted"/>
<dbReference type="Pfam" id="PF09507">
    <property type="entry name" value="CDC27"/>
    <property type="match status" value="1"/>
</dbReference>
<feature type="compositionally biased region" description="Acidic residues" evidence="1">
    <location>
        <begin position="275"/>
        <end position="290"/>
    </location>
</feature>
<dbReference type="STRING" id="269621.A0A238FQU4"/>
<keyword evidence="3" id="KW-1185">Reference proteome</keyword>
<evidence type="ECO:0000256" key="1">
    <source>
        <dbReference type="SAM" id="MobiDB-lite"/>
    </source>
</evidence>
<protein>
    <submittedName>
        <fullName evidence="2">BQ2448_7494 protein</fullName>
    </submittedName>
</protein>
<reference evidence="3" key="1">
    <citation type="submission" date="2016-09" db="EMBL/GenBank/DDBJ databases">
        <authorList>
            <person name="Jeantristanb JTB J.-T."/>
            <person name="Ricardo R."/>
        </authorList>
    </citation>
    <scope>NUCLEOTIDE SEQUENCE [LARGE SCALE GENOMIC DNA]</scope>
</reference>
<name>A0A238FQU4_9BASI</name>
<dbReference type="GO" id="GO:0006260">
    <property type="term" value="P:DNA replication"/>
    <property type="evidence" value="ECO:0007669"/>
    <property type="project" value="InterPro"/>
</dbReference>
<dbReference type="OrthoDB" id="2538448at2759"/>
<dbReference type="GO" id="GO:0043625">
    <property type="term" value="C:delta DNA polymerase complex"/>
    <property type="evidence" value="ECO:0007669"/>
    <property type="project" value="InterPro"/>
</dbReference>
<dbReference type="Proteomes" id="UP000198372">
    <property type="component" value="Unassembled WGS sequence"/>
</dbReference>
<dbReference type="AlphaFoldDB" id="A0A238FQU4"/>
<organism evidence="2 3">
    <name type="scientific">Microbotryum intermedium</name>
    <dbReference type="NCBI Taxonomy" id="269621"/>
    <lineage>
        <taxon>Eukaryota</taxon>
        <taxon>Fungi</taxon>
        <taxon>Dikarya</taxon>
        <taxon>Basidiomycota</taxon>
        <taxon>Pucciniomycotina</taxon>
        <taxon>Microbotryomycetes</taxon>
        <taxon>Microbotryales</taxon>
        <taxon>Microbotryaceae</taxon>
        <taxon>Microbotryum</taxon>
    </lineage>
</organism>
<dbReference type="Gene3D" id="3.90.1030.20">
    <property type="entry name" value="DNA polymerase delta, p66 (Cdc27) subunit, wHTH domain"/>
    <property type="match status" value="1"/>
</dbReference>
<accession>A0A238FQU4</accession>
<feature type="compositionally biased region" description="Polar residues" evidence="1">
    <location>
        <begin position="340"/>
        <end position="357"/>
    </location>
</feature>
<dbReference type="InterPro" id="IPR041913">
    <property type="entry name" value="POLD3_sf"/>
</dbReference>
<feature type="region of interest" description="Disordered" evidence="1">
    <location>
        <begin position="203"/>
        <end position="370"/>
    </location>
</feature>
<dbReference type="InterPro" id="IPR019038">
    <property type="entry name" value="POLD3"/>
</dbReference>
<feature type="compositionally biased region" description="Basic and acidic residues" evidence="1">
    <location>
        <begin position="258"/>
        <end position="270"/>
    </location>
</feature>
<gene>
    <name evidence="2" type="ORF">BQ2448_7494</name>
</gene>
<evidence type="ECO:0000313" key="3">
    <source>
        <dbReference type="Proteomes" id="UP000198372"/>
    </source>
</evidence>